<dbReference type="AlphaFoldDB" id="A0A381RMA6"/>
<dbReference type="Gene3D" id="3.90.70.10">
    <property type="entry name" value="Cysteine proteinases"/>
    <property type="match status" value="1"/>
</dbReference>
<dbReference type="GO" id="GO:0005634">
    <property type="term" value="C:nucleus"/>
    <property type="evidence" value="ECO:0007669"/>
    <property type="project" value="TreeGrafter"/>
</dbReference>
<organism evidence="2">
    <name type="scientific">marine metagenome</name>
    <dbReference type="NCBI Taxonomy" id="408172"/>
    <lineage>
        <taxon>unclassified sequences</taxon>
        <taxon>metagenomes</taxon>
        <taxon>ecological metagenomes</taxon>
    </lineage>
</organism>
<dbReference type="GO" id="GO:0016579">
    <property type="term" value="P:protein deubiquitination"/>
    <property type="evidence" value="ECO:0007669"/>
    <property type="project" value="InterPro"/>
</dbReference>
<dbReference type="GO" id="GO:0004843">
    <property type="term" value="F:cysteine-type deubiquitinase activity"/>
    <property type="evidence" value="ECO:0007669"/>
    <property type="project" value="InterPro"/>
</dbReference>
<evidence type="ECO:0000259" key="1">
    <source>
        <dbReference type="PROSITE" id="PS50235"/>
    </source>
</evidence>
<dbReference type="SUPFAM" id="SSF54001">
    <property type="entry name" value="Cysteine proteinases"/>
    <property type="match status" value="1"/>
</dbReference>
<dbReference type="InterPro" id="IPR001394">
    <property type="entry name" value="Peptidase_C19_UCH"/>
</dbReference>
<dbReference type="InterPro" id="IPR028889">
    <property type="entry name" value="USP"/>
</dbReference>
<protein>
    <recommendedName>
        <fullName evidence="1">USP domain-containing protein</fullName>
    </recommendedName>
</protein>
<sequence length="281" mass="33504">MLHYNKIGVIGLNNNGNTCYLNACLQLLSHSGKLTLKLYNYMKNNEKKLTNIEKTLLYLIINKWFTNKINYNPLIIQKEIAKENDLFNPLYCSQNDSSESMIYIIDLLNKKFSNIFQSNIKMFLQCNNCKKIRIQEEIFNILSIEVKHHINDSLKNFLKKEKLEDKINCENCGKKTETFKKYEFNQLSDNLIIHFKRFKEINNKYVKDRSKIICPDYITINKNNYELRGIIIHSGTIKGGHYYFIGKNLINIWYKYDDILVKKLYNKDIINDGYIYYYEKI</sequence>
<dbReference type="PROSITE" id="PS00972">
    <property type="entry name" value="USP_1"/>
    <property type="match status" value="1"/>
</dbReference>
<accession>A0A381RMA6</accession>
<proteinExistence type="predicted"/>
<evidence type="ECO:0000313" key="2">
    <source>
        <dbReference type="EMBL" id="SUZ91047.1"/>
    </source>
</evidence>
<reference evidence="2" key="1">
    <citation type="submission" date="2018-05" db="EMBL/GenBank/DDBJ databases">
        <authorList>
            <person name="Lanie J.A."/>
            <person name="Ng W.-L."/>
            <person name="Kazmierczak K.M."/>
            <person name="Andrzejewski T.M."/>
            <person name="Davidsen T.M."/>
            <person name="Wayne K.J."/>
            <person name="Tettelin H."/>
            <person name="Glass J.I."/>
            <person name="Rusch D."/>
            <person name="Podicherti R."/>
            <person name="Tsui H.-C.T."/>
            <person name="Winkler M.E."/>
        </authorList>
    </citation>
    <scope>NUCLEOTIDE SEQUENCE</scope>
</reference>
<name>A0A381RMA6_9ZZZZ</name>
<dbReference type="PROSITE" id="PS00973">
    <property type="entry name" value="USP_2"/>
    <property type="match status" value="1"/>
</dbReference>
<dbReference type="EMBL" id="UINC01001943">
    <property type="protein sequence ID" value="SUZ91047.1"/>
    <property type="molecule type" value="Genomic_DNA"/>
</dbReference>
<feature type="domain" description="USP" evidence="1">
    <location>
        <begin position="10"/>
        <end position="281"/>
    </location>
</feature>
<dbReference type="InterPro" id="IPR038765">
    <property type="entry name" value="Papain-like_cys_pep_sf"/>
</dbReference>
<dbReference type="PROSITE" id="PS50235">
    <property type="entry name" value="USP_3"/>
    <property type="match status" value="1"/>
</dbReference>
<dbReference type="InterPro" id="IPR018200">
    <property type="entry name" value="USP_CS"/>
</dbReference>
<dbReference type="PANTHER" id="PTHR24006">
    <property type="entry name" value="UBIQUITIN CARBOXYL-TERMINAL HYDROLASE"/>
    <property type="match status" value="1"/>
</dbReference>
<dbReference type="Pfam" id="PF00443">
    <property type="entry name" value="UCH"/>
    <property type="match status" value="1"/>
</dbReference>
<dbReference type="InterPro" id="IPR050164">
    <property type="entry name" value="Peptidase_C19"/>
</dbReference>
<gene>
    <name evidence="2" type="ORF">METZ01_LOCUS43901</name>
</gene>
<dbReference type="GO" id="GO:0005829">
    <property type="term" value="C:cytosol"/>
    <property type="evidence" value="ECO:0007669"/>
    <property type="project" value="TreeGrafter"/>
</dbReference>